<name>A0A9W7F0U4_9STRA</name>
<sequence length="355" mass="39075">MVSADSVKLVLQKGNLEIDDSSARGAKSTCCRKPWCLFCCTCCTPRCTCIGLSVLFGLIGLFFVGPRLGPSAFGEDWISSKRPMVISHGDCPCLPEPANSLLWFEYAAGLGVDALEMDLMLTADGEIITFHDKSWENLSNGTGSVRETTVSYMEKHIDVSGSYSKYDGMIISPPLLEEVLSTFSGNPEIRFNMEIKTELKDRVLVAETLCRTLRNYDVIGRTLVASFDTENLDAVRKECGNELATSSSEAETRSALVPIILGLDLWAWWPNKKPNGEISVMQLPVEGGGFRLTEKKIIDRLHGHGVAVMYWVINDRETMLELIANGADGIITDEVETFREVMAEAGKALPVPFSQ</sequence>
<evidence type="ECO:0000313" key="2">
    <source>
        <dbReference type="EMBL" id="GMH97820.1"/>
    </source>
</evidence>
<protein>
    <recommendedName>
        <fullName evidence="1">GP-PDE domain-containing protein</fullName>
    </recommendedName>
</protein>
<dbReference type="Gene3D" id="3.20.20.190">
    <property type="entry name" value="Phosphatidylinositol (PI) phosphodiesterase"/>
    <property type="match status" value="1"/>
</dbReference>
<evidence type="ECO:0000259" key="1">
    <source>
        <dbReference type="PROSITE" id="PS51704"/>
    </source>
</evidence>
<gene>
    <name evidence="2" type="ORF">TrVE_jg9560</name>
</gene>
<dbReference type="PANTHER" id="PTHR46211:SF14">
    <property type="entry name" value="GLYCEROPHOSPHODIESTER PHOSPHODIESTERASE"/>
    <property type="match status" value="1"/>
</dbReference>
<reference evidence="3" key="1">
    <citation type="journal article" date="2023" name="Commun. Biol.">
        <title>Genome analysis of Parmales, the sister group of diatoms, reveals the evolutionary specialization of diatoms from phago-mixotrophs to photoautotrophs.</title>
        <authorList>
            <person name="Ban H."/>
            <person name="Sato S."/>
            <person name="Yoshikawa S."/>
            <person name="Yamada K."/>
            <person name="Nakamura Y."/>
            <person name="Ichinomiya M."/>
            <person name="Sato N."/>
            <person name="Blanc-Mathieu R."/>
            <person name="Endo H."/>
            <person name="Kuwata A."/>
            <person name="Ogata H."/>
        </authorList>
    </citation>
    <scope>NUCLEOTIDE SEQUENCE [LARGE SCALE GENOMIC DNA]</scope>
    <source>
        <strain evidence="3">NIES 3699</strain>
    </source>
</reference>
<dbReference type="AlphaFoldDB" id="A0A9W7F0U4"/>
<dbReference type="PANTHER" id="PTHR46211">
    <property type="entry name" value="GLYCEROPHOSPHORYL DIESTER PHOSPHODIESTERASE"/>
    <property type="match status" value="1"/>
</dbReference>
<keyword evidence="3" id="KW-1185">Reference proteome</keyword>
<dbReference type="SUPFAM" id="SSF51695">
    <property type="entry name" value="PLC-like phosphodiesterases"/>
    <property type="match status" value="1"/>
</dbReference>
<dbReference type="Pfam" id="PF03009">
    <property type="entry name" value="GDPD"/>
    <property type="match status" value="1"/>
</dbReference>
<dbReference type="InterPro" id="IPR017946">
    <property type="entry name" value="PLC-like_Pdiesterase_TIM-brl"/>
</dbReference>
<comment type="caution">
    <text evidence="2">The sequence shown here is derived from an EMBL/GenBank/DDBJ whole genome shotgun (WGS) entry which is preliminary data.</text>
</comment>
<dbReference type="InterPro" id="IPR030395">
    <property type="entry name" value="GP_PDE_dom"/>
</dbReference>
<dbReference type="GO" id="GO:0008081">
    <property type="term" value="F:phosphoric diester hydrolase activity"/>
    <property type="evidence" value="ECO:0007669"/>
    <property type="project" value="InterPro"/>
</dbReference>
<dbReference type="GO" id="GO:0006629">
    <property type="term" value="P:lipid metabolic process"/>
    <property type="evidence" value="ECO:0007669"/>
    <property type="project" value="InterPro"/>
</dbReference>
<dbReference type="EMBL" id="BRXX01000206">
    <property type="protein sequence ID" value="GMH97820.1"/>
    <property type="molecule type" value="Genomic_DNA"/>
</dbReference>
<feature type="domain" description="GP-PDE" evidence="1">
    <location>
        <begin position="83"/>
        <end position="342"/>
    </location>
</feature>
<dbReference type="PROSITE" id="PS51704">
    <property type="entry name" value="GP_PDE"/>
    <property type="match status" value="1"/>
</dbReference>
<proteinExistence type="predicted"/>
<evidence type="ECO:0000313" key="3">
    <source>
        <dbReference type="Proteomes" id="UP001165160"/>
    </source>
</evidence>
<dbReference type="Proteomes" id="UP001165160">
    <property type="component" value="Unassembled WGS sequence"/>
</dbReference>
<organism evidence="2 3">
    <name type="scientific">Triparma verrucosa</name>
    <dbReference type="NCBI Taxonomy" id="1606542"/>
    <lineage>
        <taxon>Eukaryota</taxon>
        <taxon>Sar</taxon>
        <taxon>Stramenopiles</taxon>
        <taxon>Ochrophyta</taxon>
        <taxon>Bolidophyceae</taxon>
        <taxon>Parmales</taxon>
        <taxon>Triparmaceae</taxon>
        <taxon>Triparma</taxon>
    </lineage>
</organism>
<accession>A0A9W7F0U4</accession>